<keyword evidence="2" id="KW-1185">Reference proteome</keyword>
<dbReference type="EMBL" id="SDPT01000001">
    <property type="protein sequence ID" value="RXZ35001.1"/>
    <property type="molecule type" value="Genomic_DNA"/>
</dbReference>
<accession>A0A4Q2J0F2</accession>
<sequence>MRRGVAALALALAACSGGGDPANTEAPDLETVAIERGVVRDPGSDSITGLYARGGDRLCLVPQGEALRVGAFVLNGGRLGCSASGTAKRSGDRLRIDFGNACEVEARIEDARVIFPAKLPPQCAGRCSARGTFSGLRVERMSDVLSEAAALRDPRGRAVCGG</sequence>
<dbReference type="AlphaFoldDB" id="A0A4Q2J0F2"/>
<dbReference type="PROSITE" id="PS51257">
    <property type="entry name" value="PROKAR_LIPOPROTEIN"/>
    <property type="match status" value="1"/>
</dbReference>
<dbReference type="RefSeq" id="WP_129340782.1">
    <property type="nucleotide sequence ID" value="NZ_JACIDD010000001.1"/>
</dbReference>
<dbReference type="Proteomes" id="UP000292347">
    <property type="component" value="Unassembled WGS sequence"/>
</dbReference>
<evidence type="ECO:0008006" key="3">
    <source>
        <dbReference type="Google" id="ProtNLM"/>
    </source>
</evidence>
<gene>
    <name evidence="1" type="ORF">EO081_04950</name>
</gene>
<comment type="caution">
    <text evidence="1">The sequence shown here is derived from an EMBL/GenBank/DDBJ whole genome shotgun (WGS) entry which is preliminary data.</text>
</comment>
<organism evidence="1 2">
    <name type="scientific">Sphingomonas desiccabilis</name>
    <dbReference type="NCBI Taxonomy" id="429134"/>
    <lineage>
        <taxon>Bacteria</taxon>
        <taxon>Pseudomonadati</taxon>
        <taxon>Pseudomonadota</taxon>
        <taxon>Alphaproteobacteria</taxon>
        <taxon>Sphingomonadales</taxon>
        <taxon>Sphingomonadaceae</taxon>
        <taxon>Sphingomonas</taxon>
    </lineage>
</organism>
<reference evidence="1 2" key="1">
    <citation type="submission" date="2019-01" db="EMBL/GenBank/DDBJ databases">
        <title>Sphingomonas mucosissima sp. nov. and Sphingomonas desiccabilis sp. nov., from biological soil crusts in the Colorado Plateau, USA.</title>
        <authorList>
            <person name="Zhu D."/>
        </authorList>
    </citation>
    <scope>NUCLEOTIDE SEQUENCE [LARGE SCALE GENOMIC DNA]</scope>
    <source>
        <strain evidence="1 2">CP1D</strain>
    </source>
</reference>
<dbReference type="OrthoDB" id="7448000at2"/>
<evidence type="ECO:0000313" key="1">
    <source>
        <dbReference type="EMBL" id="RXZ35001.1"/>
    </source>
</evidence>
<proteinExistence type="predicted"/>
<evidence type="ECO:0000313" key="2">
    <source>
        <dbReference type="Proteomes" id="UP000292347"/>
    </source>
</evidence>
<name>A0A4Q2J0F2_9SPHN</name>
<protein>
    <recommendedName>
        <fullName evidence="3">Lipoprotein</fullName>
    </recommendedName>
</protein>